<keyword evidence="1" id="KW-0472">Membrane</keyword>
<dbReference type="eggNOG" id="COG5341">
    <property type="taxonomic scope" value="Bacteria"/>
</dbReference>
<dbReference type="InterPro" id="IPR038690">
    <property type="entry name" value="NusG_2_sf"/>
</dbReference>
<dbReference type="RefSeq" id="WP_013277423.1">
    <property type="nucleotide sequence ID" value="NC_014378.1"/>
</dbReference>
<proteinExistence type="predicted"/>
<dbReference type="KEGG" id="aar:Acear_0431"/>
<dbReference type="HOGENOM" id="CLU_130936_0_0_9"/>
<evidence type="ECO:0000313" key="2">
    <source>
        <dbReference type="EMBL" id="ADL11977.1"/>
    </source>
</evidence>
<keyword evidence="3" id="KW-1185">Reference proteome</keyword>
<evidence type="ECO:0000256" key="1">
    <source>
        <dbReference type="SAM" id="Phobius"/>
    </source>
</evidence>
<gene>
    <name evidence="2" type="ordered locus">Acear_0431</name>
</gene>
<name>D9QUR8_ACEAZ</name>
<dbReference type="Gene3D" id="2.60.320.10">
    <property type="entry name" value="N-utilization substance G protein NusG, insert domain"/>
    <property type="match status" value="1"/>
</dbReference>
<accession>D9QUR8</accession>
<dbReference type="CDD" id="cd09846">
    <property type="entry name" value="DUF1312"/>
    <property type="match status" value="1"/>
</dbReference>
<feature type="transmembrane region" description="Helical" evidence="1">
    <location>
        <begin position="12"/>
        <end position="33"/>
    </location>
</feature>
<dbReference type="STRING" id="574087.Acear_0431"/>
<organism evidence="2 3">
    <name type="scientific">Acetohalobium arabaticum (strain ATCC 49924 / DSM 5501 / Z-7288)</name>
    <dbReference type="NCBI Taxonomy" id="574087"/>
    <lineage>
        <taxon>Bacteria</taxon>
        <taxon>Bacillati</taxon>
        <taxon>Bacillota</taxon>
        <taxon>Clostridia</taxon>
        <taxon>Halanaerobiales</taxon>
        <taxon>Halobacteroidaceae</taxon>
        <taxon>Acetohalobium</taxon>
    </lineage>
</organism>
<dbReference type="EMBL" id="CP002105">
    <property type="protein sequence ID" value="ADL11977.1"/>
    <property type="molecule type" value="Genomic_DNA"/>
</dbReference>
<reference evidence="2 3" key="1">
    <citation type="journal article" date="2010" name="Stand. Genomic Sci.">
        <title>Complete genome sequence of Acetohalobium arabaticum type strain (Z-7288).</title>
        <authorList>
            <person name="Sikorski J."/>
            <person name="Lapidus A."/>
            <person name="Chertkov O."/>
            <person name="Lucas S."/>
            <person name="Copeland A."/>
            <person name="Glavina Del Rio T."/>
            <person name="Nolan M."/>
            <person name="Tice H."/>
            <person name="Cheng J.F."/>
            <person name="Han C."/>
            <person name="Brambilla E."/>
            <person name="Pitluck S."/>
            <person name="Liolios K."/>
            <person name="Ivanova N."/>
            <person name="Mavromatis K."/>
            <person name="Mikhailova N."/>
            <person name="Pati A."/>
            <person name="Bruce D."/>
            <person name="Detter C."/>
            <person name="Tapia R."/>
            <person name="Goodwin L."/>
            <person name="Chen A."/>
            <person name="Palaniappan K."/>
            <person name="Land M."/>
            <person name="Hauser L."/>
            <person name="Chang Y.J."/>
            <person name="Jeffries C.D."/>
            <person name="Rohde M."/>
            <person name="Goker M."/>
            <person name="Spring S."/>
            <person name="Woyke T."/>
            <person name="Bristow J."/>
            <person name="Eisen J.A."/>
            <person name="Markowitz V."/>
            <person name="Hugenholtz P."/>
            <person name="Kyrpides N.C."/>
            <person name="Klenk H.P."/>
        </authorList>
    </citation>
    <scope>NUCLEOTIDE SEQUENCE [LARGE SCALE GENOMIC DNA]</scope>
    <source>
        <strain evidence="3">ATCC 49924 / DSM 5501 / Z-7288</strain>
    </source>
</reference>
<dbReference type="AlphaFoldDB" id="D9QUR8"/>
<sequence length="138" mass="15565">MFQKLRGILTTYDKILIISILLFTIVGIGWSVFNLAEDNQSAKYVVIEHKNQVLNKFRLTSDFQKRITIDLDHGTAEIMVENGEVRMMEMPREICPLGICSDTGWVSNVGETIVCIPNQIVIAVEAQDSEDKIDGISY</sequence>
<evidence type="ECO:0000313" key="3">
    <source>
        <dbReference type="Proteomes" id="UP000001661"/>
    </source>
</evidence>
<keyword evidence="1" id="KW-0812">Transmembrane</keyword>
<keyword evidence="1" id="KW-1133">Transmembrane helix</keyword>
<protein>
    <submittedName>
        <fullName evidence="2">Uncharacterized protein</fullName>
    </submittedName>
</protein>
<dbReference type="Pfam" id="PF07009">
    <property type="entry name" value="NusG_II"/>
    <property type="match status" value="1"/>
</dbReference>
<dbReference type="Proteomes" id="UP000001661">
    <property type="component" value="Chromosome"/>
</dbReference>